<dbReference type="RefSeq" id="WP_254098432.1">
    <property type="nucleotide sequence ID" value="NZ_JANATA010000002.1"/>
</dbReference>
<dbReference type="Proteomes" id="UP001165413">
    <property type="component" value="Unassembled WGS sequence"/>
</dbReference>
<evidence type="ECO:0000313" key="2">
    <source>
        <dbReference type="EMBL" id="MCP3427759.1"/>
    </source>
</evidence>
<keyword evidence="3" id="KW-1185">Reference proteome</keyword>
<keyword evidence="1" id="KW-0175">Coiled coil</keyword>
<dbReference type="AlphaFoldDB" id="A0AA41WWC2"/>
<accession>A0AA41WWC2</accession>
<comment type="caution">
    <text evidence="2">The sequence shown here is derived from an EMBL/GenBank/DDBJ whole genome shotgun (WGS) entry which is preliminary data.</text>
</comment>
<proteinExistence type="predicted"/>
<name>A0AA41WWC2_9ALTE</name>
<feature type="coiled-coil region" evidence="1">
    <location>
        <begin position="83"/>
        <end position="110"/>
    </location>
</feature>
<organism evidence="2 3">
    <name type="scientific">Opacimonas viscosa</name>
    <dbReference type="NCBI Taxonomy" id="2961944"/>
    <lineage>
        <taxon>Bacteria</taxon>
        <taxon>Pseudomonadati</taxon>
        <taxon>Pseudomonadota</taxon>
        <taxon>Gammaproteobacteria</taxon>
        <taxon>Alteromonadales</taxon>
        <taxon>Alteromonadaceae</taxon>
        <taxon>Opacimonas</taxon>
    </lineage>
</organism>
<dbReference type="EMBL" id="JANATA010000002">
    <property type="protein sequence ID" value="MCP3427759.1"/>
    <property type="molecule type" value="Genomic_DNA"/>
</dbReference>
<reference evidence="2" key="1">
    <citation type="submission" date="2022-07" db="EMBL/GenBank/DDBJ databases">
        <title>Characterization of the Novel Bacterium Alteromonas immobilis LMIT006 and Alteromonas gregis LMIT007.</title>
        <authorList>
            <person name="Lin X."/>
        </authorList>
    </citation>
    <scope>NUCLEOTIDE SEQUENCE</scope>
    <source>
        <strain evidence="2">LMIT007</strain>
    </source>
</reference>
<evidence type="ECO:0008006" key="4">
    <source>
        <dbReference type="Google" id="ProtNLM"/>
    </source>
</evidence>
<gene>
    <name evidence="2" type="ORF">NLF92_02245</name>
</gene>
<evidence type="ECO:0000256" key="1">
    <source>
        <dbReference type="SAM" id="Coils"/>
    </source>
</evidence>
<protein>
    <recommendedName>
        <fullName evidence="4">KfrA N-terminal DNA-binding domain-containing protein</fullName>
    </recommendedName>
</protein>
<sequence length="111" mass="11781">MTSSNQTSILQICAQIEAKGLTISSGLVKAKLSEKLPLPQILAGIAAYKSGARATKGSLPVTESTTPKVDSIPTSPQGLLTLIQQQNAQIERLLVDVAELKSQVQALQKER</sequence>
<evidence type="ECO:0000313" key="3">
    <source>
        <dbReference type="Proteomes" id="UP001165413"/>
    </source>
</evidence>